<dbReference type="InterPro" id="IPR027843">
    <property type="entry name" value="DUF4440"/>
</dbReference>
<dbReference type="RefSeq" id="WP_117299907.1">
    <property type="nucleotide sequence ID" value="NZ_QVQT02000004.1"/>
</dbReference>
<dbReference type="OrthoDB" id="120856at2"/>
<dbReference type="Proteomes" id="UP000264702">
    <property type="component" value="Unassembled WGS sequence"/>
</dbReference>
<dbReference type="SUPFAM" id="SSF54427">
    <property type="entry name" value="NTF2-like"/>
    <property type="match status" value="1"/>
</dbReference>
<organism evidence="3 4">
    <name type="scientific">Paracidobacterium acidisoli</name>
    <dbReference type="NCBI Taxonomy" id="2303751"/>
    <lineage>
        <taxon>Bacteria</taxon>
        <taxon>Pseudomonadati</taxon>
        <taxon>Acidobacteriota</taxon>
        <taxon>Terriglobia</taxon>
        <taxon>Terriglobales</taxon>
        <taxon>Acidobacteriaceae</taxon>
        <taxon>Paracidobacterium</taxon>
    </lineage>
</organism>
<evidence type="ECO:0000313" key="3">
    <source>
        <dbReference type="EMBL" id="RFU16000.1"/>
    </source>
</evidence>
<feature type="chain" id="PRO_5016993417" evidence="1">
    <location>
        <begin position="23"/>
        <end position="151"/>
    </location>
</feature>
<dbReference type="Pfam" id="PF14534">
    <property type="entry name" value="DUF4440"/>
    <property type="match status" value="1"/>
</dbReference>
<dbReference type="Gene3D" id="3.10.450.50">
    <property type="match status" value="1"/>
</dbReference>
<evidence type="ECO:0000256" key="1">
    <source>
        <dbReference type="SAM" id="SignalP"/>
    </source>
</evidence>
<sequence length="151" mass="16547">MTKRRQTTILLAMLLCAATAFAGDKASILQVLTAQETAWNRGDIDAFMKGYQDSPETTFIGQQIARGYQPILDRYRHSYPGKSAMGILHFSELQVRMLGAGHAVVTGHFHLARTQAGGGDTGGIFSLVFEKEPEGWRIILDHTTVTTKPAP</sequence>
<protein>
    <submittedName>
        <fullName evidence="3">Nuclear transport factor 2 family protein</fullName>
    </submittedName>
</protein>
<evidence type="ECO:0000313" key="4">
    <source>
        <dbReference type="Proteomes" id="UP000264702"/>
    </source>
</evidence>
<keyword evidence="4" id="KW-1185">Reference proteome</keyword>
<proteinExistence type="predicted"/>
<comment type="caution">
    <text evidence="3">The sequence shown here is derived from an EMBL/GenBank/DDBJ whole genome shotgun (WGS) entry which is preliminary data.</text>
</comment>
<keyword evidence="1" id="KW-0732">Signal</keyword>
<accession>A0A372IM16</accession>
<dbReference type="InterPro" id="IPR032710">
    <property type="entry name" value="NTF2-like_dom_sf"/>
</dbReference>
<name>A0A372IM16_9BACT</name>
<evidence type="ECO:0000259" key="2">
    <source>
        <dbReference type="Pfam" id="PF14534"/>
    </source>
</evidence>
<reference evidence="3 4" key="1">
    <citation type="submission" date="2018-08" db="EMBL/GenBank/DDBJ databases">
        <title>Acidipila sp. 4G-K13, an acidobacterium isolated from forest soil.</title>
        <authorList>
            <person name="Gao Z.-H."/>
            <person name="Qiu L.-H."/>
        </authorList>
    </citation>
    <scope>NUCLEOTIDE SEQUENCE [LARGE SCALE GENOMIC DNA]</scope>
    <source>
        <strain evidence="3 4">4G-K13</strain>
    </source>
</reference>
<dbReference type="AlphaFoldDB" id="A0A372IM16"/>
<feature type="signal peptide" evidence="1">
    <location>
        <begin position="1"/>
        <end position="22"/>
    </location>
</feature>
<dbReference type="EMBL" id="QVQT01000004">
    <property type="protein sequence ID" value="RFU16000.1"/>
    <property type="molecule type" value="Genomic_DNA"/>
</dbReference>
<feature type="domain" description="DUF4440" evidence="2">
    <location>
        <begin position="28"/>
        <end position="138"/>
    </location>
</feature>
<gene>
    <name evidence="3" type="ORF">D0Y96_11215</name>
</gene>